<organism evidence="1 2">
    <name type="scientific">Psychromonas aquatilis</name>
    <dbReference type="NCBI Taxonomy" id="2005072"/>
    <lineage>
        <taxon>Bacteria</taxon>
        <taxon>Pseudomonadati</taxon>
        <taxon>Pseudomonadota</taxon>
        <taxon>Gammaproteobacteria</taxon>
        <taxon>Alteromonadales</taxon>
        <taxon>Psychromonadaceae</taxon>
        <taxon>Psychromonas</taxon>
    </lineage>
</organism>
<evidence type="ECO:0000313" key="2">
    <source>
        <dbReference type="Proteomes" id="UP001369082"/>
    </source>
</evidence>
<protein>
    <submittedName>
        <fullName evidence="1">Uncharacterized protein</fullName>
    </submittedName>
</protein>
<dbReference type="RefSeq" id="WP_341598066.1">
    <property type="nucleotide sequence ID" value="NZ_JBAKAZ010000035.1"/>
</dbReference>
<evidence type="ECO:0000313" key="1">
    <source>
        <dbReference type="EMBL" id="MEL0629933.1"/>
    </source>
</evidence>
<accession>A0ABU9GRG7</accession>
<dbReference type="Proteomes" id="UP001369082">
    <property type="component" value="Unassembled WGS sequence"/>
</dbReference>
<sequence length="180" mass="20928">MISIINKGNETLSGQHLKSKIDFIFSQSSNCLNLVNPKNNVFIMNIDDLIIEGINDNPEINHRNFMKMFKEEYDEDQEFIFTKKVANITIKINDIVYSNTIKQIDKNKVHSGVEEELIETRFKNTSKTDNYNVIPFNELLEEQKNMLSSIIANRENTKDTILVMTHINNNKVEIFSIEKP</sequence>
<dbReference type="EMBL" id="JBAKAZ010000035">
    <property type="protein sequence ID" value="MEL0629933.1"/>
    <property type="molecule type" value="Genomic_DNA"/>
</dbReference>
<keyword evidence="2" id="KW-1185">Reference proteome</keyword>
<reference evidence="1 2" key="1">
    <citation type="submission" date="2024-02" db="EMBL/GenBank/DDBJ databases">
        <title>Bacteria isolated from the canopy kelp, Nereocystis luetkeana.</title>
        <authorList>
            <person name="Pfister C.A."/>
            <person name="Younker I.T."/>
            <person name="Light S.H."/>
        </authorList>
    </citation>
    <scope>NUCLEOTIDE SEQUENCE [LARGE SCALE GENOMIC DNA]</scope>
    <source>
        <strain evidence="1 2">TI.1.05</strain>
    </source>
</reference>
<name>A0ABU9GRG7_9GAMM</name>
<gene>
    <name evidence="1" type="ORF">V6256_09985</name>
</gene>
<comment type="caution">
    <text evidence="1">The sequence shown here is derived from an EMBL/GenBank/DDBJ whole genome shotgun (WGS) entry which is preliminary data.</text>
</comment>
<proteinExistence type="predicted"/>